<evidence type="ECO:0000256" key="7">
    <source>
        <dbReference type="HAMAP-Rule" id="MF_00313"/>
    </source>
</evidence>
<dbReference type="KEGG" id="lxl:KDY119_02247"/>
<dbReference type="NCBIfam" id="TIGR03814">
    <property type="entry name" value="Gln_ase"/>
    <property type="match status" value="1"/>
</dbReference>
<dbReference type="PANTHER" id="PTHR12544">
    <property type="entry name" value="GLUTAMINASE"/>
    <property type="match status" value="1"/>
</dbReference>
<comment type="catalytic activity">
    <reaction evidence="5 7">
        <text>L-glutamine + H2O = L-glutamate + NH4(+)</text>
        <dbReference type="Rhea" id="RHEA:15889"/>
        <dbReference type="ChEBI" id="CHEBI:15377"/>
        <dbReference type="ChEBI" id="CHEBI:28938"/>
        <dbReference type="ChEBI" id="CHEBI:29985"/>
        <dbReference type="ChEBI" id="CHEBI:58359"/>
        <dbReference type="EC" id="3.5.1.2"/>
    </reaction>
</comment>
<proteinExistence type="inferred from homology"/>
<dbReference type="SUPFAM" id="SSF56601">
    <property type="entry name" value="beta-lactamase/transpeptidase-like"/>
    <property type="match status" value="1"/>
</dbReference>
<comment type="similarity">
    <text evidence="1 7">Belongs to the glutaminase family.</text>
</comment>
<dbReference type="Proteomes" id="UP000326702">
    <property type="component" value="Chromosome"/>
</dbReference>
<evidence type="ECO:0000256" key="6">
    <source>
        <dbReference type="ARBA" id="ARBA00070405"/>
    </source>
</evidence>
<evidence type="ECO:0000256" key="2">
    <source>
        <dbReference type="ARBA" id="ARBA00011881"/>
    </source>
</evidence>
<accession>A0A5P9QBA3</accession>
<dbReference type="InterPro" id="IPR012338">
    <property type="entry name" value="Beta-lactam/transpept-like"/>
</dbReference>
<dbReference type="FunFam" id="3.40.710.10:FF:000005">
    <property type="entry name" value="Glutaminase"/>
    <property type="match status" value="1"/>
</dbReference>
<evidence type="ECO:0000256" key="1">
    <source>
        <dbReference type="ARBA" id="ARBA00011076"/>
    </source>
</evidence>
<dbReference type="GO" id="GO:0006543">
    <property type="term" value="P:L-glutamine catabolic process"/>
    <property type="evidence" value="ECO:0007669"/>
    <property type="project" value="TreeGrafter"/>
</dbReference>
<evidence type="ECO:0000256" key="3">
    <source>
        <dbReference type="ARBA" id="ARBA00012918"/>
    </source>
</evidence>
<dbReference type="HAMAP" id="MF_00313">
    <property type="entry name" value="Glutaminase"/>
    <property type="match status" value="1"/>
</dbReference>
<sequence>MDLDVAGVEQLVSTGALPEAARVDELVASAHERNRWVADGVVADYIPALAAADPEAFGVCVADVGGSVHAAGDVDVEFSIQSISKAFVYALVCEVVGHREALARVGVNNTGLSFNSVVAIELNDGHPMNPMVNAGAIATTGLVPGDDDADRWAFVADGLAAFAGRELRVDEEVYASEAATNERNQAIARLLASYGRLDADPGRTVDLYTRQCSVLVTTRDLAVMAATLADGGVNPVTGRRVVSAGVARDTLAVLASTGLYERSGEWLYEIGLPGKSGVSGGLVTVAPGKGGIATWSPPLDDAGNSVRGQRATAYLSRALGLNVFASASYRMSDPRPLEASS</sequence>
<dbReference type="EMBL" id="CP045529">
    <property type="protein sequence ID" value="QFU98728.1"/>
    <property type="molecule type" value="Genomic_DNA"/>
</dbReference>
<dbReference type="EC" id="3.5.1.2" evidence="3 7"/>
<comment type="subunit">
    <text evidence="2 7">Homotetramer.</text>
</comment>
<dbReference type="NCBIfam" id="NF009020">
    <property type="entry name" value="PRK12356.1"/>
    <property type="match status" value="1"/>
</dbReference>
<keyword evidence="4 7" id="KW-0378">Hydrolase</keyword>
<feature type="binding site" evidence="7">
    <location>
        <position position="133"/>
    </location>
    <ligand>
        <name>substrate</name>
    </ligand>
</feature>
<organism evidence="8 9">
    <name type="scientific">Luteimicrobium xylanilyticum</name>
    <dbReference type="NCBI Taxonomy" id="1133546"/>
    <lineage>
        <taxon>Bacteria</taxon>
        <taxon>Bacillati</taxon>
        <taxon>Actinomycetota</taxon>
        <taxon>Actinomycetes</taxon>
        <taxon>Micrococcales</taxon>
        <taxon>Luteimicrobium</taxon>
    </lineage>
</organism>
<evidence type="ECO:0000313" key="8">
    <source>
        <dbReference type="EMBL" id="QFU98728.1"/>
    </source>
</evidence>
<dbReference type="GO" id="GO:0006537">
    <property type="term" value="P:glutamate biosynthetic process"/>
    <property type="evidence" value="ECO:0007669"/>
    <property type="project" value="TreeGrafter"/>
</dbReference>
<name>A0A5P9QBA3_9MICO</name>
<evidence type="ECO:0000256" key="5">
    <source>
        <dbReference type="ARBA" id="ARBA00049534"/>
    </source>
</evidence>
<dbReference type="AlphaFoldDB" id="A0A5P9QBA3"/>
<feature type="binding site" evidence="7">
    <location>
        <position position="260"/>
    </location>
    <ligand>
        <name>substrate</name>
    </ligand>
</feature>
<gene>
    <name evidence="7 8" type="primary">glsA</name>
    <name evidence="8" type="ORF">KDY119_02247</name>
</gene>
<keyword evidence="7" id="KW-0007">Acetylation</keyword>
<dbReference type="PANTHER" id="PTHR12544:SF48">
    <property type="entry name" value="GLUTAMINASE 1"/>
    <property type="match status" value="1"/>
</dbReference>
<reference evidence="8 9" key="1">
    <citation type="submission" date="2019-10" db="EMBL/GenBank/DDBJ databases">
        <title>Genome sequence of Luteimicrobium xylanilyticum HY-24.</title>
        <authorList>
            <person name="Kim D.Y."/>
            <person name="Park H.-Y."/>
        </authorList>
    </citation>
    <scope>NUCLEOTIDE SEQUENCE [LARGE SCALE GENOMIC DNA]</scope>
    <source>
        <strain evidence="8 9">HY-24</strain>
    </source>
</reference>
<feature type="binding site" evidence="7">
    <location>
        <position position="82"/>
    </location>
    <ligand>
        <name>substrate</name>
    </ligand>
</feature>
<dbReference type="Gene3D" id="3.40.710.10">
    <property type="entry name" value="DD-peptidase/beta-lactamase superfamily"/>
    <property type="match status" value="1"/>
</dbReference>
<keyword evidence="9" id="KW-1185">Reference proteome</keyword>
<dbReference type="GO" id="GO:0004359">
    <property type="term" value="F:glutaminase activity"/>
    <property type="evidence" value="ECO:0007669"/>
    <property type="project" value="UniProtKB-UniRule"/>
</dbReference>
<feature type="binding site" evidence="7">
    <location>
        <position position="184"/>
    </location>
    <ligand>
        <name>substrate</name>
    </ligand>
</feature>
<evidence type="ECO:0000313" key="9">
    <source>
        <dbReference type="Proteomes" id="UP000326702"/>
    </source>
</evidence>
<feature type="binding site" evidence="7">
    <location>
        <position position="177"/>
    </location>
    <ligand>
        <name>substrate</name>
    </ligand>
</feature>
<feature type="binding site" evidence="7">
    <location>
        <position position="278"/>
    </location>
    <ligand>
        <name>substrate</name>
    </ligand>
</feature>
<protein>
    <recommendedName>
        <fullName evidence="6 7">Glutaminase</fullName>
        <ecNumber evidence="3 7">3.5.1.2</ecNumber>
    </recommendedName>
</protein>
<dbReference type="OrthoDB" id="9788822at2"/>
<evidence type="ECO:0000256" key="4">
    <source>
        <dbReference type="ARBA" id="ARBA00022801"/>
    </source>
</evidence>
<feature type="binding site" evidence="7">
    <location>
        <position position="208"/>
    </location>
    <ligand>
        <name>substrate</name>
    </ligand>
</feature>
<dbReference type="Pfam" id="PF04960">
    <property type="entry name" value="Glutaminase"/>
    <property type="match status" value="1"/>
</dbReference>
<dbReference type="RefSeq" id="WP_036949593.1">
    <property type="nucleotide sequence ID" value="NZ_BAABIH010000017.1"/>
</dbReference>
<dbReference type="InterPro" id="IPR015868">
    <property type="entry name" value="Glutaminase"/>
</dbReference>